<evidence type="ECO:0000313" key="1">
    <source>
        <dbReference type="EMBL" id="CAB5212812.1"/>
    </source>
</evidence>
<organism evidence="1">
    <name type="scientific">uncultured Caudovirales phage</name>
    <dbReference type="NCBI Taxonomy" id="2100421"/>
    <lineage>
        <taxon>Viruses</taxon>
        <taxon>Duplodnaviria</taxon>
        <taxon>Heunggongvirae</taxon>
        <taxon>Uroviricota</taxon>
        <taxon>Caudoviricetes</taxon>
        <taxon>Peduoviridae</taxon>
        <taxon>Maltschvirus</taxon>
        <taxon>Maltschvirus maltsch</taxon>
    </lineage>
</organism>
<dbReference type="EMBL" id="LR798234">
    <property type="protein sequence ID" value="CAB5212812.1"/>
    <property type="molecule type" value="Genomic_DNA"/>
</dbReference>
<accession>A0A6J7WGF6</accession>
<protein>
    <submittedName>
        <fullName evidence="1">Uncharacterized protein</fullName>
    </submittedName>
</protein>
<reference evidence="1" key="1">
    <citation type="submission" date="2020-05" db="EMBL/GenBank/DDBJ databases">
        <authorList>
            <person name="Chiriac C."/>
            <person name="Salcher M."/>
            <person name="Ghai R."/>
            <person name="Kavagutti S V."/>
        </authorList>
    </citation>
    <scope>NUCLEOTIDE SEQUENCE</scope>
</reference>
<gene>
    <name evidence="1" type="ORF">UFOVP189_53</name>
</gene>
<name>A0A6J7WGF6_9CAUD</name>
<proteinExistence type="predicted"/>
<sequence length="493" mass="53523">MALIPLKIPPGVYRNGTEYQSAGRWYDSNLVRWFENTLRPIGGWQKHSTSQMTGVCRGLITWRDNGGDRWIGAGTQSKLYVMSAAGVLKDITPTGFTTGSADSVVKTGYGNAAYGYYAYGTQRPDTGLATPATTWSLDTWGEYLVGCSNADGKLYEWQLGFSTPTLAAAITNAPTGCSAVMVTSERIMFALGASGNPRLVKWSDQENNTTWTAAATNQAGDFEIASVGALKCGKRVRGVNILFTDVDVHIASYIGQPFVYGFEKVGSGCGVISAQAVAAIDTSAMWMSKSGFWSYDGFVKPMQCDVGDYVFQNINLSQSSKVYAIHNSQYGEVTWFYPSLSSNENDSYVTFNYREGHWSIGLMARTAGTDRAVFANPMMVSTDGYIYDHEIGFTYDSVSPYAQTGPIELGNGDNVMAVRSVIPDEQTLGEVAISFTARMYPTSAESSYGPYSAKAPTDARFSGRSVKMKVTGNVLDDWRVGVMRLEATAAGKR</sequence>